<dbReference type="SMART" id="SM01080">
    <property type="entry name" value="CHASE2"/>
    <property type="match status" value="1"/>
</dbReference>
<dbReference type="SMART" id="SM00044">
    <property type="entry name" value="CYCc"/>
    <property type="match status" value="1"/>
</dbReference>
<feature type="transmembrane region" description="Helical" evidence="7">
    <location>
        <begin position="441"/>
        <end position="464"/>
    </location>
</feature>
<dbReference type="Pfam" id="PF05226">
    <property type="entry name" value="CHASE2"/>
    <property type="match status" value="1"/>
</dbReference>
<feature type="transmembrane region" description="Helical" evidence="7">
    <location>
        <begin position="391"/>
        <end position="409"/>
    </location>
</feature>
<evidence type="ECO:0000313" key="10">
    <source>
        <dbReference type="Proteomes" id="UP000177583"/>
    </source>
</evidence>
<evidence type="ECO:0000256" key="7">
    <source>
        <dbReference type="SAM" id="Phobius"/>
    </source>
</evidence>
<dbReference type="FunFam" id="3.30.70.1230:FF:000016">
    <property type="entry name" value="Adenylate/guanylate cyclase domain-containing protein"/>
    <property type="match status" value="1"/>
</dbReference>
<feature type="domain" description="Guanylate cyclase" evidence="8">
    <location>
        <begin position="506"/>
        <end position="638"/>
    </location>
</feature>
<accession>A0A1F6GRV1</accession>
<evidence type="ECO:0000256" key="5">
    <source>
        <dbReference type="ARBA" id="ARBA00022989"/>
    </source>
</evidence>
<reference evidence="9 10" key="1">
    <citation type="journal article" date="2016" name="Nat. Commun.">
        <title>Thousands of microbial genomes shed light on interconnected biogeochemical processes in an aquifer system.</title>
        <authorList>
            <person name="Anantharaman K."/>
            <person name="Brown C.T."/>
            <person name="Hug L.A."/>
            <person name="Sharon I."/>
            <person name="Castelle C.J."/>
            <person name="Probst A.J."/>
            <person name="Thomas B.C."/>
            <person name="Singh A."/>
            <person name="Wilkins M.J."/>
            <person name="Karaoz U."/>
            <person name="Brodie E.L."/>
            <person name="Williams K.H."/>
            <person name="Hubbard S.S."/>
            <person name="Banfield J.F."/>
        </authorList>
    </citation>
    <scope>NUCLEOTIDE SEQUENCE [LARGE SCALE GENOMIC DNA]</scope>
</reference>
<evidence type="ECO:0000259" key="8">
    <source>
        <dbReference type="PROSITE" id="PS50125"/>
    </source>
</evidence>
<dbReference type="PANTHER" id="PTHR43081">
    <property type="entry name" value="ADENYLATE CYCLASE, TERMINAL-DIFFERENTIATION SPECIFIC-RELATED"/>
    <property type="match status" value="1"/>
</dbReference>
<feature type="transmembrane region" description="Helical" evidence="7">
    <location>
        <begin position="416"/>
        <end position="435"/>
    </location>
</feature>
<evidence type="ECO:0000256" key="4">
    <source>
        <dbReference type="ARBA" id="ARBA00022692"/>
    </source>
</evidence>
<dbReference type="Gene3D" id="3.30.70.1230">
    <property type="entry name" value="Nucleotide cyclase"/>
    <property type="match status" value="1"/>
</dbReference>
<evidence type="ECO:0000256" key="3">
    <source>
        <dbReference type="ARBA" id="ARBA00022475"/>
    </source>
</evidence>
<evidence type="ECO:0000256" key="2">
    <source>
        <dbReference type="ARBA" id="ARBA00005381"/>
    </source>
</evidence>
<keyword evidence="4 7" id="KW-0812">Transmembrane</keyword>
<dbReference type="CDD" id="cd07302">
    <property type="entry name" value="CHD"/>
    <property type="match status" value="1"/>
</dbReference>
<dbReference type="SUPFAM" id="SSF55073">
    <property type="entry name" value="Nucleotide cyclase"/>
    <property type="match status" value="1"/>
</dbReference>
<keyword evidence="5 7" id="KW-1133">Transmembrane helix</keyword>
<dbReference type="GO" id="GO:0035556">
    <property type="term" value="P:intracellular signal transduction"/>
    <property type="evidence" value="ECO:0007669"/>
    <property type="project" value="InterPro"/>
</dbReference>
<dbReference type="GO" id="GO:0006171">
    <property type="term" value="P:cAMP biosynthetic process"/>
    <property type="evidence" value="ECO:0007669"/>
    <property type="project" value="TreeGrafter"/>
</dbReference>
<protein>
    <recommendedName>
        <fullName evidence="8">Guanylate cyclase domain-containing protein</fullName>
    </recommendedName>
</protein>
<evidence type="ECO:0000256" key="1">
    <source>
        <dbReference type="ARBA" id="ARBA00004196"/>
    </source>
</evidence>
<evidence type="ECO:0000313" key="9">
    <source>
        <dbReference type="EMBL" id="OGH00799.1"/>
    </source>
</evidence>
<keyword evidence="6 7" id="KW-0472">Membrane</keyword>
<dbReference type="Pfam" id="PF00211">
    <property type="entry name" value="Guanylate_cyc"/>
    <property type="match status" value="1"/>
</dbReference>
<dbReference type="PANTHER" id="PTHR43081:SF1">
    <property type="entry name" value="ADENYLATE CYCLASE, TERMINAL-DIFFERENTIATION SPECIFIC"/>
    <property type="match status" value="1"/>
</dbReference>
<sequence length="762" mass="85149">MFKRLLKFSGFKLSLLITLGLCFHYLFTLLGFNPQSMVTLLDKKVVDLIQASRGAKVVNPEIVIATIDTKSVDKFGRWPWPREIMAQLLDQLTDYYEIEVLGYDAVFSEPDPNDQTTLKVIKRFGDAAKSLDSTSKSHIQAVEELSRKLSTEMQNDRIFGEALARHGKKVVNGYFFFADPERVKHLSAAEKEQASARVAPSAIKIIKGINHLSYTPLYEGVAVESNIDLLSPAAAISGYFNVFPDSEDGTVRRVHLVMRYQDQYFPSLDLQLLSRHLGDAPISMSVGEAGIEGFVVGEKKIETDSDGSVMINYRGPAASFPHYSVWDLIKRKVPKADLAGKVVLLGATEVGVFDLRTTPVGVDFPGVEVHANLLDNLIHGDYFYVSDQTNLLTLLVILVLGLFVGLLVPKLKAISGAAFALVLGAVIFGVDAWFLTRHQTWLSFSYLLGTVALNWLAIMLYNYFGEEKDKRFIKDAFGQYMAPQVIDELVKNPGLLKLGGERREITAFFSDVQGFSTISESLSPEELVELLNEYLTAMTDIIMRHGGTVDKFEGDAIIAFFGAPIPFADHAKRACAASLEMQERLGQMRALWKEKGKPELKVRMGLNTTVAVVGNMGSAQRMDYTMMGDGVNLAARLEGVNKEYKTFLMVSETTQQATAEEFEFRELDWIRVVGKQERIRIYEVLGPKGCMDEEALKLEKYFQKGLGLYRRKEFGEAAKYFAHFAKQYPNPGTATVFLERCKQFTKSPPPGNWDGVFQMTSK</sequence>
<dbReference type="InterPro" id="IPR029787">
    <property type="entry name" value="Nucleotide_cyclase"/>
</dbReference>
<evidence type="ECO:0000256" key="6">
    <source>
        <dbReference type="ARBA" id="ARBA00023136"/>
    </source>
</evidence>
<dbReference type="PROSITE" id="PS50125">
    <property type="entry name" value="GUANYLATE_CYCLASE_2"/>
    <property type="match status" value="1"/>
</dbReference>
<name>A0A1F6GRV1_9PROT</name>
<dbReference type="InterPro" id="IPR050697">
    <property type="entry name" value="Adenylyl/Guanylyl_Cyclase_3/4"/>
</dbReference>
<dbReference type="Proteomes" id="UP000177583">
    <property type="component" value="Unassembled WGS sequence"/>
</dbReference>
<comment type="subcellular location">
    <subcellularLocation>
        <location evidence="1">Cell envelope</location>
    </subcellularLocation>
</comment>
<dbReference type="EMBL" id="MFNF01000042">
    <property type="protein sequence ID" value="OGH00799.1"/>
    <property type="molecule type" value="Genomic_DNA"/>
</dbReference>
<proteinExistence type="inferred from homology"/>
<dbReference type="InterPro" id="IPR007890">
    <property type="entry name" value="CHASE2"/>
</dbReference>
<gene>
    <name evidence="9" type="ORF">A2557_03755</name>
</gene>
<keyword evidence="3" id="KW-1003">Cell membrane</keyword>
<dbReference type="InterPro" id="IPR001054">
    <property type="entry name" value="A/G_cyclase"/>
</dbReference>
<comment type="similarity">
    <text evidence="2">Belongs to the adenylyl cyclase class-3 family.</text>
</comment>
<organism evidence="9 10">
    <name type="scientific">Candidatus Lambdaproteobacteria bacterium RIFOXYD2_FULL_56_26</name>
    <dbReference type="NCBI Taxonomy" id="1817773"/>
    <lineage>
        <taxon>Bacteria</taxon>
        <taxon>Pseudomonadati</taxon>
        <taxon>Pseudomonadota</taxon>
        <taxon>Candidatus Lambdaproteobacteria</taxon>
    </lineage>
</organism>
<dbReference type="AlphaFoldDB" id="A0A1F6GRV1"/>
<comment type="caution">
    <text evidence="9">The sequence shown here is derived from an EMBL/GenBank/DDBJ whole genome shotgun (WGS) entry which is preliminary data.</text>
</comment>
<dbReference type="GO" id="GO:0030313">
    <property type="term" value="C:cell envelope"/>
    <property type="evidence" value="ECO:0007669"/>
    <property type="project" value="UniProtKB-SubCell"/>
</dbReference>
<dbReference type="GO" id="GO:0004016">
    <property type="term" value="F:adenylate cyclase activity"/>
    <property type="evidence" value="ECO:0007669"/>
    <property type="project" value="UniProtKB-ARBA"/>
</dbReference>